<evidence type="ECO:0000259" key="2">
    <source>
        <dbReference type="PROSITE" id="PS51352"/>
    </source>
</evidence>
<dbReference type="InterPro" id="IPR013766">
    <property type="entry name" value="Thioredoxin_domain"/>
</dbReference>
<dbReference type="Gene3D" id="3.40.30.10">
    <property type="entry name" value="Glutaredoxin"/>
    <property type="match status" value="1"/>
</dbReference>
<name>A0ABW7H097_9BURK</name>
<dbReference type="Proteomes" id="UP001606303">
    <property type="component" value="Unassembled WGS sequence"/>
</dbReference>
<dbReference type="EMBL" id="JBIGIB010000003">
    <property type="protein sequence ID" value="MFG6467507.1"/>
    <property type="molecule type" value="Genomic_DNA"/>
</dbReference>
<dbReference type="RefSeq" id="WP_394385147.1">
    <property type="nucleotide sequence ID" value="NZ_JBIGIB010000003.1"/>
</dbReference>
<dbReference type="InterPro" id="IPR050553">
    <property type="entry name" value="Thioredoxin_ResA/DsbE_sf"/>
</dbReference>
<feature type="domain" description="Thioredoxin" evidence="2">
    <location>
        <begin position="29"/>
        <end position="173"/>
    </location>
</feature>
<dbReference type="PANTHER" id="PTHR42852:SF13">
    <property type="entry name" value="PROTEIN DIPZ"/>
    <property type="match status" value="1"/>
</dbReference>
<sequence length="173" mass="18766">MRAFSALSAFPALMLALAGLFTPLALLAAPPAAQALQLSGPTLEGRAFDLQALRGQVVMLVFWNTACVPCVQRMPELRANARGWRGQPFRLVLVSTDRDRDAVQAYVRTLRQVEGEPVDTPFLWAGEQHLAGGLRVPARVPLTLVLNPRGEVVARHEGRIAPEAWDDVAAALP</sequence>
<evidence type="ECO:0000313" key="4">
    <source>
        <dbReference type="Proteomes" id="UP001606303"/>
    </source>
</evidence>
<accession>A0ABW7H097</accession>
<feature type="signal peptide" evidence="1">
    <location>
        <begin position="1"/>
        <end position="28"/>
    </location>
</feature>
<dbReference type="InterPro" id="IPR000866">
    <property type="entry name" value="AhpC/TSA"/>
</dbReference>
<keyword evidence="4" id="KW-1185">Reference proteome</keyword>
<dbReference type="CDD" id="cd02966">
    <property type="entry name" value="TlpA_like_family"/>
    <property type="match status" value="1"/>
</dbReference>
<feature type="chain" id="PRO_5045537896" evidence="1">
    <location>
        <begin position="29"/>
        <end position="173"/>
    </location>
</feature>
<gene>
    <name evidence="3" type="ORF">ACG01O_12860</name>
</gene>
<evidence type="ECO:0000313" key="3">
    <source>
        <dbReference type="EMBL" id="MFG6467507.1"/>
    </source>
</evidence>
<dbReference type="SUPFAM" id="SSF52833">
    <property type="entry name" value="Thioredoxin-like"/>
    <property type="match status" value="1"/>
</dbReference>
<dbReference type="Pfam" id="PF00578">
    <property type="entry name" value="AhpC-TSA"/>
    <property type="match status" value="1"/>
</dbReference>
<comment type="caution">
    <text evidence="3">The sequence shown here is derived from an EMBL/GenBank/DDBJ whole genome shotgun (WGS) entry which is preliminary data.</text>
</comment>
<organism evidence="3 4">
    <name type="scientific">Pelomonas baiyunensis</name>
    <dbReference type="NCBI Taxonomy" id="3299026"/>
    <lineage>
        <taxon>Bacteria</taxon>
        <taxon>Pseudomonadati</taxon>
        <taxon>Pseudomonadota</taxon>
        <taxon>Betaproteobacteria</taxon>
        <taxon>Burkholderiales</taxon>
        <taxon>Sphaerotilaceae</taxon>
        <taxon>Roseateles</taxon>
    </lineage>
</organism>
<dbReference type="PANTHER" id="PTHR42852">
    <property type="entry name" value="THIOL:DISULFIDE INTERCHANGE PROTEIN DSBE"/>
    <property type="match status" value="1"/>
</dbReference>
<protein>
    <submittedName>
        <fullName evidence="3">TlpA family protein disulfide reductase</fullName>
    </submittedName>
</protein>
<dbReference type="PROSITE" id="PS51352">
    <property type="entry name" value="THIOREDOXIN_2"/>
    <property type="match status" value="1"/>
</dbReference>
<keyword evidence="1" id="KW-0732">Signal</keyword>
<reference evidence="3 4" key="1">
    <citation type="submission" date="2024-08" db="EMBL/GenBank/DDBJ databases">
        <authorList>
            <person name="Lu H."/>
        </authorList>
    </citation>
    <scope>NUCLEOTIDE SEQUENCE [LARGE SCALE GENOMIC DNA]</scope>
    <source>
        <strain evidence="3 4">BYS87W</strain>
    </source>
</reference>
<dbReference type="InterPro" id="IPR036249">
    <property type="entry name" value="Thioredoxin-like_sf"/>
</dbReference>
<proteinExistence type="predicted"/>
<evidence type="ECO:0000256" key="1">
    <source>
        <dbReference type="SAM" id="SignalP"/>
    </source>
</evidence>